<reference evidence="7" key="1">
    <citation type="journal article" date="2015" name="Proc. Natl. Acad. Sci. U.S.A.">
        <title>Bacterial clade with the ribosomal RNA operon on a small plasmid rather than the chromosome.</title>
        <authorList>
            <person name="Anda M."/>
            <person name="Ohtsubo Y."/>
            <person name="Okubo T."/>
            <person name="Sugawara M."/>
            <person name="Nagata Y."/>
            <person name="Tsuda M."/>
            <person name="Minamisawa K."/>
            <person name="Mitsui H."/>
        </authorList>
    </citation>
    <scope>NUCLEOTIDE SEQUENCE</scope>
    <source>
        <strain evidence="7">JCM 14755</strain>
    </source>
</reference>
<dbReference type="EMBL" id="LC066377">
    <property type="protein sequence ID" value="BAT28194.1"/>
    <property type="molecule type" value="Genomic_DNA"/>
</dbReference>
<evidence type="ECO:0000256" key="2">
    <source>
        <dbReference type="ARBA" id="ARBA00008520"/>
    </source>
</evidence>
<keyword evidence="5" id="KW-0574">Periplasm</keyword>
<comment type="similarity">
    <text evidence="2">Belongs to the bacterial solute-binding protein 1 family.</text>
</comment>
<dbReference type="OrthoDB" id="9804061at2"/>
<dbReference type="SUPFAM" id="SSF53850">
    <property type="entry name" value="Periplasmic binding protein-like II"/>
    <property type="match status" value="1"/>
</dbReference>
<proteinExistence type="inferred from homology"/>
<evidence type="ECO:0000256" key="4">
    <source>
        <dbReference type="ARBA" id="ARBA00022729"/>
    </source>
</evidence>
<feature type="signal peptide" evidence="6">
    <location>
        <begin position="1"/>
        <end position="23"/>
    </location>
</feature>
<name>A0A0P0Z2N8_9HYPH</name>
<dbReference type="PANTHER" id="PTHR43649:SF34">
    <property type="entry name" value="ABC TRANSPORTER PERIPLASMIC-BINDING PROTEIN YCJN-RELATED"/>
    <property type="match status" value="1"/>
</dbReference>
<dbReference type="PANTHER" id="PTHR43649">
    <property type="entry name" value="ARABINOSE-BINDING PROTEIN-RELATED"/>
    <property type="match status" value="1"/>
</dbReference>
<dbReference type="GO" id="GO:0042597">
    <property type="term" value="C:periplasmic space"/>
    <property type="evidence" value="ECO:0007669"/>
    <property type="project" value="UniProtKB-SubCell"/>
</dbReference>
<evidence type="ECO:0000313" key="7">
    <source>
        <dbReference type="EMBL" id="BAT28194.1"/>
    </source>
</evidence>
<dbReference type="InterPro" id="IPR006059">
    <property type="entry name" value="SBP"/>
</dbReference>
<dbReference type="Gene3D" id="3.40.190.10">
    <property type="entry name" value="Periplasmic binding protein-like II"/>
    <property type="match status" value="2"/>
</dbReference>
<dbReference type="RefSeq" id="WP_062226325.1">
    <property type="nucleotide sequence ID" value="NZ_BBWR01000002.1"/>
</dbReference>
<evidence type="ECO:0000256" key="5">
    <source>
        <dbReference type="ARBA" id="ARBA00022764"/>
    </source>
</evidence>
<dbReference type="Pfam" id="PF01547">
    <property type="entry name" value="SBP_bac_1"/>
    <property type="match status" value="1"/>
</dbReference>
<dbReference type="AlphaFoldDB" id="A0A0P0Z2N8"/>
<protein>
    <submittedName>
        <fullName evidence="7">Family 1 extracellular solute-binding protein</fullName>
    </submittedName>
</protein>
<evidence type="ECO:0000256" key="1">
    <source>
        <dbReference type="ARBA" id="ARBA00004418"/>
    </source>
</evidence>
<dbReference type="InterPro" id="IPR050490">
    <property type="entry name" value="Bact_solute-bd_prot1"/>
</dbReference>
<feature type="chain" id="PRO_5006058018" evidence="6">
    <location>
        <begin position="24"/>
        <end position="423"/>
    </location>
</feature>
<organism evidence="7">
    <name type="scientific">Aureimonas frigidaquae</name>
    <dbReference type="NCBI Taxonomy" id="424757"/>
    <lineage>
        <taxon>Bacteria</taxon>
        <taxon>Pseudomonadati</taxon>
        <taxon>Pseudomonadota</taxon>
        <taxon>Alphaproteobacteria</taxon>
        <taxon>Hyphomicrobiales</taxon>
        <taxon>Aurantimonadaceae</taxon>
        <taxon>Aureimonas</taxon>
    </lineage>
</organism>
<keyword evidence="4 6" id="KW-0732">Signal</keyword>
<keyword evidence="3" id="KW-0813">Transport</keyword>
<comment type="subcellular location">
    <subcellularLocation>
        <location evidence="1">Periplasm</location>
    </subcellularLocation>
</comment>
<sequence>MKRRILTFSAGLAATLSATTALADGVTLRTLMEDVPETRIVESLLPEFEANTGIKVEIEKVGYGDMHDKLVAQLVGGQSSYNLLTVDFLWAGEFPAAGWLQELGPYVDESKFDLSAFIPSTLDLLGRTDDALYLIPMYNYSMGLIYRKDMLEDAALKSAYEAKFNKPLAMPQTLDDYVALAKFIKAEGKVNGAAMQGQRGDPNSMEFSNYLFASGGEYLNADGSVALDSDAGRKALELYKDAINNAAQTGALSATLDDTLRLMCAGDSFSMVTYWWMLPQLDDATACPAVAGKVDMAVMPGGHGESGGWGWGIPANVSDEEKEAAWTFITWVQSHDVEVQRALQGHAPVRADVFDDPAVLAKYPFYARAKDIVASGKSFPVFTYSPQYEDVLGTQLSLAASNEVDVPTAITAAATGLQELLAK</sequence>
<evidence type="ECO:0000256" key="6">
    <source>
        <dbReference type="SAM" id="SignalP"/>
    </source>
</evidence>
<evidence type="ECO:0000256" key="3">
    <source>
        <dbReference type="ARBA" id="ARBA00022448"/>
    </source>
</evidence>
<accession>A0A0P0Z2N8</accession>